<organism evidence="2 3">
    <name type="scientific">Actinomadura montaniterrae</name>
    <dbReference type="NCBI Taxonomy" id="1803903"/>
    <lineage>
        <taxon>Bacteria</taxon>
        <taxon>Bacillati</taxon>
        <taxon>Actinomycetota</taxon>
        <taxon>Actinomycetes</taxon>
        <taxon>Streptosporangiales</taxon>
        <taxon>Thermomonosporaceae</taxon>
        <taxon>Actinomadura</taxon>
    </lineage>
</organism>
<dbReference type="Proteomes" id="UP000483004">
    <property type="component" value="Unassembled WGS sequence"/>
</dbReference>
<feature type="transmembrane region" description="Helical" evidence="1">
    <location>
        <begin position="58"/>
        <end position="81"/>
    </location>
</feature>
<name>A0A6L3VL62_9ACTN</name>
<keyword evidence="1" id="KW-1133">Transmembrane helix</keyword>
<evidence type="ECO:0000256" key="1">
    <source>
        <dbReference type="SAM" id="Phobius"/>
    </source>
</evidence>
<gene>
    <name evidence="2" type="ORF">F9B16_46590</name>
</gene>
<protein>
    <submittedName>
        <fullName evidence="2">Uncharacterized protein</fullName>
    </submittedName>
</protein>
<comment type="caution">
    <text evidence="2">The sequence shown here is derived from an EMBL/GenBank/DDBJ whole genome shotgun (WGS) entry which is preliminary data.</text>
</comment>
<reference evidence="2 3" key="1">
    <citation type="submission" date="2019-09" db="EMBL/GenBank/DDBJ databases">
        <title>Actinomadura physcomitrii sp. nov., a novel actinomycete isolated from moss [Physcomitrium sphaericum (Ludw) Fuernr].</title>
        <authorList>
            <person name="Liu C."/>
            <person name="Zhuang X."/>
        </authorList>
    </citation>
    <scope>NUCLEOTIDE SEQUENCE [LARGE SCALE GENOMIC DNA]</scope>
    <source>
        <strain evidence="2 3">CYP1-1B</strain>
    </source>
</reference>
<dbReference type="EMBL" id="WBMR01000312">
    <property type="protein sequence ID" value="KAB2360177.1"/>
    <property type="molecule type" value="Genomic_DNA"/>
</dbReference>
<keyword evidence="1" id="KW-0472">Membrane</keyword>
<keyword evidence="1" id="KW-0812">Transmembrane</keyword>
<evidence type="ECO:0000313" key="3">
    <source>
        <dbReference type="Proteomes" id="UP000483004"/>
    </source>
</evidence>
<feature type="transmembrane region" description="Helical" evidence="1">
    <location>
        <begin position="93"/>
        <end position="115"/>
    </location>
</feature>
<accession>A0A6L3VL62</accession>
<dbReference type="RefSeq" id="WP_151546694.1">
    <property type="nucleotide sequence ID" value="NZ_WBMR01000312.1"/>
</dbReference>
<evidence type="ECO:0000313" key="2">
    <source>
        <dbReference type="EMBL" id="KAB2360177.1"/>
    </source>
</evidence>
<sequence>MALWVMFSELGLIELLALREGKWLGYGASLACGLIWVAVALGWLAVAHGKMGLSGEKAAMVPAITLAWLIVCTLGRPLLIFDLADGPNAPRGLAGRILINQVLFIAGIIVIVIIASL</sequence>
<dbReference type="AlphaFoldDB" id="A0A6L3VL62"/>
<feature type="transmembrane region" description="Helical" evidence="1">
    <location>
        <begin position="23"/>
        <end position="46"/>
    </location>
</feature>
<keyword evidence="3" id="KW-1185">Reference proteome</keyword>
<proteinExistence type="predicted"/>